<evidence type="ECO:0000313" key="10">
    <source>
        <dbReference type="EMBL" id="SDH25552.1"/>
    </source>
</evidence>
<dbReference type="InterPro" id="IPR051789">
    <property type="entry name" value="Bact_Polyamine_Transport"/>
</dbReference>
<organism evidence="10 11">
    <name type="scientific">Roseospirillum parvum</name>
    <dbReference type="NCBI Taxonomy" id="83401"/>
    <lineage>
        <taxon>Bacteria</taxon>
        <taxon>Pseudomonadati</taxon>
        <taxon>Pseudomonadota</taxon>
        <taxon>Alphaproteobacteria</taxon>
        <taxon>Rhodospirillales</taxon>
        <taxon>Rhodospirillaceae</taxon>
        <taxon>Roseospirillum</taxon>
    </lineage>
</organism>
<feature type="transmembrane region" description="Helical" evidence="8">
    <location>
        <begin position="98"/>
        <end position="125"/>
    </location>
</feature>
<dbReference type="RefSeq" id="WP_092618746.1">
    <property type="nucleotide sequence ID" value="NZ_FNCV01000005.1"/>
</dbReference>
<gene>
    <name evidence="10" type="ORF">SAMN05421742_105138</name>
</gene>
<feature type="transmembrane region" description="Helical" evidence="8">
    <location>
        <begin position="61"/>
        <end position="86"/>
    </location>
</feature>
<dbReference type="PANTHER" id="PTHR43848">
    <property type="entry name" value="PUTRESCINE TRANSPORT SYSTEM PERMEASE PROTEIN POTI"/>
    <property type="match status" value="1"/>
</dbReference>
<evidence type="ECO:0000256" key="3">
    <source>
        <dbReference type="ARBA" id="ARBA00022448"/>
    </source>
</evidence>
<evidence type="ECO:0000256" key="2">
    <source>
        <dbReference type="ARBA" id="ARBA00007069"/>
    </source>
</evidence>
<feature type="domain" description="ABC transmembrane type-1" evidence="9">
    <location>
        <begin position="62"/>
        <end position="257"/>
    </location>
</feature>
<evidence type="ECO:0000256" key="1">
    <source>
        <dbReference type="ARBA" id="ARBA00004651"/>
    </source>
</evidence>
<sequence length="287" mass="30954">MVGRRGLFLTSAMAFGFAFLYLPILLLILYSFNASRLVTVWGGFSVKWYGELFRDDQILSAAWVSFEIAAMTATLACVLGTIAGLVMSRFGRFRGRTLFSGMISAPLVMPEVITGLSLLLLFVALEQAIGWPSGRGVTTITIAHVTFAMAYVAVVIQSRLAGLDESLEEAALDLGARPFKVFMTVTLPIISPALVAGWLLSFTLSLDDLVIASFVAGPASSTLPMVVFSKVRLGLEPTINALATLLVLLATLTILVSAWLMQRQERNQRRQAARALAAEAEEAATTD</sequence>
<dbReference type="PANTHER" id="PTHR43848:SF2">
    <property type="entry name" value="PUTRESCINE TRANSPORT SYSTEM PERMEASE PROTEIN POTI"/>
    <property type="match status" value="1"/>
</dbReference>
<evidence type="ECO:0000256" key="6">
    <source>
        <dbReference type="ARBA" id="ARBA00022989"/>
    </source>
</evidence>
<evidence type="ECO:0000256" key="5">
    <source>
        <dbReference type="ARBA" id="ARBA00022692"/>
    </source>
</evidence>
<keyword evidence="5 8" id="KW-0812">Transmembrane</keyword>
<evidence type="ECO:0000256" key="8">
    <source>
        <dbReference type="RuleBase" id="RU363032"/>
    </source>
</evidence>
<dbReference type="GO" id="GO:0055085">
    <property type="term" value="P:transmembrane transport"/>
    <property type="evidence" value="ECO:0007669"/>
    <property type="project" value="InterPro"/>
</dbReference>
<feature type="transmembrane region" description="Helical" evidence="8">
    <location>
        <begin position="181"/>
        <end position="200"/>
    </location>
</feature>
<comment type="similarity">
    <text evidence="2">Belongs to the binding-protein-dependent transport system permease family. CysTW subfamily.</text>
</comment>
<feature type="transmembrane region" description="Helical" evidence="8">
    <location>
        <begin position="7"/>
        <end position="32"/>
    </location>
</feature>
<dbReference type="Gene3D" id="1.10.3720.10">
    <property type="entry name" value="MetI-like"/>
    <property type="match status" value="1"/>
</dbReference>
<protein>
    <submittedName>
        <fullName evidence="10">Putrescine transport system permease protein</fullName>
    </submittedName>
</protein>
<dbReference type="PROSITE" id="PS50928">
    <property type="entry name" value="ABC_TM1"/>
    <property type="match status" value="1"/>
</dbReference>
<feature type="transmembrane region" description="Helical" evidence="8">
    <location>
        <begin position="239"/>
        <end position="261"/>
    </location>
</feature>
<comment type="subcellular location">
    <subcellularLocation>
        <location evidence="1 8">Cell membrane</location>
        <topology evidence="1 8">Multi-pass membrane protein</topology>
    </subcellularLocation>
</comment>
<evidence type="ECO:0000313" key="11">
    <source>
        <dbReference type="Proteomes" id="UP000217076"/>
    </source>
</evidence>
<dbReference type="OrthoDB" id="9782004at2"/>
<keyword evidence="6 8" id="KW-1133">Transmembrane helix</keyword>
<dbReference type="STRING" id="83401.SAMN05421742_105138"/>
<evidence type="ECO:0000256" key="7">
    <source>
        <dbReference type="ARBA" id="ARBA00023136"/>
    </source>
</evidence>
<name>A0A1G8AX17_9PROT</name>
<dbReference type="Proteomes" id="UP000217076">
    <property type="component" value="Unassembled WGS sequence"/>
</dbReference>
<evidence type="ECO:0000259" key="9">
    <source>
        <dbReference type="PROSITE" id="PS50928"/>
    </source>
</evidence>
<keyword evidence="4" id="KW-1003">Cell membrane</keyword>
<keyword evidence="7 8" id="KW-0472">Membrane</keyword>
<keyword evidence="11" id="KW-1185">Reference proteome</keyword>
<reference evidence="11" key="1">
    <citation type="submission" date="2016-10" db="EMBL/GenBank/DDBJ databases">
        <authorList>
            <person name="Varghese N."/>
            <person name="Submissions S."/>
        </authorList>
    </citation>
    <scope>NUCLEOTIDE SEQUENCE [LARGE SCALE GENOMIC DNA]</scope>
    <source>
        <strain evidence="11">930I</strain>
    </source>
</reference>
<accession>A0A1G8AX17</accession>
<keyword evidence="3 8" id="KW-0813">Transport</keyword>
<dbReference type="InterPro" id="IPR000515">
    <property type="entry name" value="MetI-like"/>
</dbReference>
<dbReference type="EMBL" id="FNCV01000005">
    <property type="protein sequence ID" value="SDH25552.1"/>
    <property type="molecule type" value="Genomic_DNA"/>
</dbReference>
<evidence type="ECO:0000256" key="4">
    <source>
        <dbReference type="ARBA" id="ARBA00022475"/>
    </source>
</evidence>
<dbReference type="InterPro" id="IPR035906">
    <property type="entry name" value="MetI-like_sf"/>
</dbReference>
<proteinExistence type="inferred from homology"/>
<dbReference type="CDD" id="cd06261">
    <property type="entry name" value="TM_PBP2"/>
    <property type="match status" value="1"/>
</dbReference>
<dbReference type="SUPFAM" id="SSF161098">
    <property type="entry name" value="MetI-like"/>
    <property type="match status" value="1"/>
</dbReference>
<feature type="transmembrane region" description="Helical" evidence="8">
    <location>
        <begin position="137"/>
        <end position="160"/>
    </location>
</feature>
<dbReference type="AlphaFoldDB" id="A0A1G8AX17"/>
<dbReference type="GO" id="GO:0005886">
    <property type="term" value="C:plasma membrane"/>
    <property type="evidence" value="ECO:0007669"/>
    <property type="project" value="UniProtKB-SubCell"/>
</dbReference>
<dbReference type="Pfam" id="PF00528">
    <property type="entry name" value="BPD_transp_1"/>
    <property type="match status" value="1"/>
</dbReference>